<evidence type="ECO:0000256" key="6">
    <source>
        <dbReference type="ARBA" id="ARBA00023136"/>
    </source>
</evidence>
<keyword evidence="11" id="KW-1185">Reference proteome</keyword>
<dbReference type="AlphaFoldDB" id="A0A4D4KRC3"/>
<dbReference type="GO" id="GO:0005886">
    <property type="term" value="C:plasma membrane"/>
    <property type="evidence" value="ECO:0007669"/>
    <property type="project" value="UniProtKB-SubCell"/>
</dbReference>
<feature type="transmembrane region" description="Helical" evidence="9">
    <location>
        <begin position="48"/>
        <end position="71"/>
    </location>
</feature>
<dbReference type="Gene3D" id="1.20.1250.20">
    <property type="entry name" value="MFS general substrate transporter like domains"/>
    <property type="match status" value="1"/>
</dbReference>
<accession>A0A4D4KRC3</accession>
<evidence type="ECO:0000256" key="2">
    <source>
        <dbReference type="ARBA" id="ARBA00022448"/>
    </source>
</evidence>
<dbReference type="SUPFAM" id="SSF103473">
    <property type="entry name" value="MFS general substrate transporter"/>
    <property type="match status" value="1"/>
</dbReference>
<evidence type="ECO:0000313" key="11">
    <source>
        <dbReference type="Proteomes" id="UP000299290"/>
    </source>
</evidence>
<gene>
    <name evidence="10" type="ORF">SANT12839_098690</name>
</gene>
<name>A0A4D4KRC3_9ACTN</name>
<keyword evidence="5 9" id="KW-1133">Transmembrane helix</keyword>
<dbReference type="Proteomes" id="UP000299290">
    <property type="component" value="Unassembled WGS sequence"/>
</dbReference>
<organism evidence="10 11">
    <name type="scientific">Streptomyces antimycoticus</name>
    <dbReference type="NCBI Taxonomy" id="68175"/>
    <lineage>
        <taxon>Bacteria</taxon>
        <taxon>Bacillati</taxon>
        <taxon>Actinomycetota</taxon>
        <taxon>Actinomycetes</taxon>
        <taxon>Kitasatosporales</taxon>
        <taxon>Streptomycetaceae</taxon>
        <taxon>Streptomyces</taxon>
        <taxon>Streptomyces violaceusniger group</taxon>
    </lineage>
</organism>
<keyword evidence="2" id="KW-0813">Transport</keyword>
<keyword evidence="3" id="KW-1003">Cell membrane</keyword>
<feature type="transmembrane region" description="Helical" evidence="9">
    <location>
        <begin position="16"/>
        <end position="36"/>
    </location>
</feature>
<reference evidence="10 11" key="1">
    <citation type="journal article" date="2020" name="Int. J. Syst. Evol. Microbiol.">
        <title>Reclassification of Streptomyces castelarensis and Streptomyces sporoclivatus as later heterotypic synonyms of Streptomyces antimycoticus.</title>
        <authorList>
            <person name="Komaki H."/>
            <person name="Tamura T."/>
        </authorList>
    </citation>
    <scope>NUCLEOTIDE SEQUENCE [LARGE SCALE GENOMIC DNA]</scope>
    <source>
        <strain evidence="10 11">NBRC 12839</strain>
    </source>
</reference>
<feature type="transmembrane region" description="Helical" evidence="9">
    <location>
        <begin position="83"/>
        <end position="103"/>
    </location>
</feature>
<evidence type="ECO:0000256" key="8">
    <source>
        <dbReference type="SAM" id="MobiDB-lite"/>
    </source>
</evidence>
<feature type="compositionally biased region" description="Pro residues" evidence="8">
    <location>
        <begin position="178"/>
        <end position="190"/>
    </location>
</feature>
<dbReference type="PANTHER" id="PTHR42718:SF46">
    <property type="entry name" value="BLR6921 PROTEIN"/>
    <property type="match status" value="1"/>
</dbReference>
<evidence type="ECO:0000256" key="9">
    <source>
        <dbReference type="SAM" id="Phobius"/>
    </source>
</evidence>
<evidence type="ECO:0000256" key="4">
    <source>
        <dbReference type="ARBA" id="ARBA00022692"/>
    </source>
</evidence>
<dbReference type="InterPro" id="IPR036259">
    <property type="entry name" value="MFS_trans_sf"/>
</dbReference>
<evidence type="ECO:0000256" key="7">
    <source>
        <dbReference type="ARBA" id="ARBA00023251"/>
    </source>
</evidence>
<dbReference type="GO" id="GO:0046677">
    <property type="term" value="P:response to antibiotic"/>
    <property type="evidence" value="ECO:0007669"/>
    <property type="project" value="UniProtKB-KW"/>
</dbReference>
<comment type="caution">
    <text evidence="10">The sequence shown here is derived from an EMBL/GenBank/DDBJ whole genome shotgun (WGS) entry which is preliminary data.</text>
</comment>
<evidence type="ECO:0000256" key="1">
    <source>
        <dbReference type="ARBA" id="ARBA00004651"/>
    </source>
</evidence>
<keyword evidence="4 9" id="KW-0812">Transmembrane</keyword>
<evidence type="ECO:0000256" key="3">
    <source>
        <dbReference type="ARBA" id="ARBA00022475"/>
    </source>
</evidence>
<evidence type="ECO:0000256" key="5">
    <source>
        <dbReference type="ARBA" id="ARBA00022989"/>
    </source>
</evidence>
<proteinExistence type="predicted"/>
<dbReference type="PANTHER" id="PTHR42718">
    <property type="entry name" value="MAJOR FACILITATOR SUPERFAMILY MULTIDRUG TRANSPORTER MFSC"/>
    <property type="match status" value="1"/>
</dbReference>
<feature type="region of interest" description="Disordered" evidence="8">
    <location>
        <begin position="171"/>
        <end position="190"/>
    </location>
</feature>
<comment type="subcellular location">
    <subcellularLocation>
        <location evidence="1">Cell membrane</location>
        <topology evidence="1">Multi-pass membrane protein</topology>
    </subcellularLocation>
</comment>
<keyword evidence="6 9" id="KW-0472">Membrane</keyword>
<keyword evidence="7" id="KW-0046">Antibiotic resistance</keyword>
<protein>
    <recommendedName>
        <fullName evidence="12">Major facilitator superfamily (MFS) profile domain-containing protein</fullName>
    </recommendedName>
</protein>
<dbReference type="EMBL" id="BJHV01000001">
    <property type="protein sequence ID" value="GDY48987.1"/>
    <property type="molecule type" value="Genomic_DNA"/>
</dbReference>
<evidence type="ECO:0008006" key="12">
    <source>
        <dbReference type="Google" id="ProtNLM"/>
    </source>
</evidence>
<evidence type="ECO:0000313" key="10">
    <source>
        <dbReference type="EMBL" id="GDY48987.1"/>
    </source>
</evidence>
<sequence length="190" mass="18826">MPSFTYLLFLHLQSALGYPAISAALVSAPFAAAAVLGSHAAPALSRRLGPTVLTAAALVLAGTAPALAPLIGTEPGRQAALPVPTAGGAAFGLFTTTVFALVLTGARGTAAGSMSGLLPTAQQLGESIGVTAAGLAYYAPADTANTAFGHAMAYEAAIFMLTALTALPQRRTTGPTRSLPPPSSPTSPRA</sequence>
<dbReference type="RefSeq" id="WP_228053910.1">
    <property type="nucleotide sequence ID" value="NZ_BJHV01000001.1"/>
</dbReference>